<dbReference type="Proteomes" id="UP001215598">
    <property type="component" value="Unassembled WGS sequence"/>
</dbReference>
<dbReference type="GO" id="GO:0008843">
    <property type="term" value="F:endochitinase activity"/>
    <property type="evidence" value="ECO:0007669"/>
    <property type="project" value="UniProtKB-EC"/>
</dbReference>
<accession>A0AAD7MM25</accession>
<keyword evidence="6" id="KW-0624">Polysaccharide degradation</keyword>
<comment type="catalytic activity">
    <reaction evidence="1">
        <text>Random endo-hydrolysis of N-acetyl-beta-D-glucosaminide (1-&gt;4)-beta-linkages in chitin and chitodextrins.</text>
        <dbReference type="EC" id="3.2.1.14"/>
    </reaction>
</comment>
<evidence type="ECO:0000256" key="2">
    <source>
        <dbReference type="ARBA" id="ARBA00022801"/>
    </source>
</evidence>
<keyword evidence="3" id="KW-0146">Chitin degradation</keyword>
<evidence type="ECO:0000256" key="7">
    <source>
        <dbReference type="SAM" id="Phobius"/>
    </source>
</evidence>
<evidence type="ECO:0000256" key="6">
    <source>
        <dbReference type="ARBA" id="ARBA00023326"/>
    </source>
</evidence>
<dbReference type="InterPro" id="IPR001579">
    <property type="entry name" value="Glyco_hydro_18_chit_AS"/>
</dbReference>
<evidence type="ECO:0000256" key="3">
    <source>
        <dbReference type="ARBA" id="ARBA00023024"/>
    </source>
</evidence>
<evidence type="ECO:0000256" key="5">
    <source>
        <dbReference type="ARBA" id="ARBA00023295"/>
    </source>
</evidence>
<dbReference type="PROSITE" id="PS51910">
    <property type="entry name" value="GH18_2"/>
    <property type="match status" value="1"/>
</dbReference>
<dbReference type="Gene3D" id="3.20.20.80">
    <property type="entry name" value="Glycosidases"/>
    <property type="match status" value="1"/>
</dbReference>
<keyword evidence="5" id="KW-0326">Glycosidase</keyword>
<dbReference type="GO" id="GO:0000272">
    <property type="term" value="P:polysaccharide catabolic process"/>
    <property type="evidence" value="ECO:0007669"/>
    <property type="project" value="UniProtKB-KW"/>
</dbReference>
<evidence type="ECO:0000313" key="10">
    <source>
        <dbReference type="Proteomes" id="UP001215598"/>
    </source>
</evidence>
<sequence length="322" mass="35144">MTRRSTQTAQALRPPSAMSPQCLQARKVPNYTSLLPSQLPLLLHRRRLSARLPALLFTRVTVFLAPVICRSVFNTLILAFLCGDADGPRTNGTGVTQTWAGMTADQRQEYKAAGITILVSLFGWTAKPTSSKWDSTATANMMADWVMANGVDGIDVDYEGTVAMDAGLAEAWVASFTTQLRNRLPSPTYILTHAPMALWWSGTQLGGGYRTIDQTVGGMIDWYNVQFYNAGQQYVNCTSLVQENPDQTALLQINTEGKVPLNKLVLGKPATNGDGGSYTDITTLNSCIQTAKAAQWDAGIMFWKYGDNATEVMTLARKGVFP</sequence>
<proteinExistence type="predicted"/>
<dbReference type="SUPFAM" id="SSF51445">
    <property type="entry name" value="(Trans)glycosidases"/>
    <property type="match status" value="1"/>
</dbReference>
<dbReference type="InterPro" id="IPR017853">
    <property type="entry name" value="GH"/>
</dbReference>
<keyword evidence="10" id="KW-1185">Reference proteome</keyword>
<feature type="domain" description="GH18" evidence="8">
    <location>
        <begin position="25"/>
        <end position="322"/>
    </location>
</feature>
<protein>
    <submittedName>
        <fullName evidence="9">Chitinase</fullName>
    </submittedName>
</protein>
<dbReference type="EMBL" id="JARKIB010000208">
    <property type="protein sequence ID" value="KAJ7723772.1"/>
    <property type="molecule type" value="Genomic_DNA"/>
</dbReference>
<keyword evidence="4" id="KW-0119">Carbohydrate metabolism</keyword>
<name>A0AAD7MM25_9AGAR</name>
<comment type="caution">
    <text evidence="9">The sequence shown here is derived from an EMBL/GenBank/DDBJ whole genome shotgun (WGS) entry which is preliminary data.</text>
</comment>
<dbReference type="GO" id="GO:0006032">
    <property type="term" value="P:chitin catabolic process"/>
    <property type="evidence" value="ECO:0007669"/>
    <property type="project" value="UniProtKB-KW"/>
</dbReference>
<evidence type="ECO:0000313" key="9">
    <source>
        <dbReference type="EMBL" id="KAJ7723772.1"/>
    </source>
</evidence>
<keyword evidence="7" id="KW-1133">Transmembrane helix</keyword>
<dbReference type="AlphaFoldDB" id="A0AAD7MM25"/>
<feature type="transmembrane region" description="Helical" evidence="7">
    <location>
        <begin position="54"/>
        <end position="81"/>
    </location>
</feature>
<dbReference type="PROSITE" id="PS01095">
    <property type="entry name" value="GH18_1"/>
    <property type="match status" value="1"/>
</dbReference>
<evidence type="ECO:0000259" key="8">
    <source>
        <dbReference type="PROSITE" id="PS51910"/>
    </source>
</evidence>
<organism evidence="9 10">
    <name type="scientific">Mycena metata</name>
    <dbReference type="NCBI Taxonomy" id="1033252"/>
    <lineage>
        <taxon>Eukaryota</taxon>
        <taxon>Fungi</taxon>
        <taxon>Dikarya</taxon>
        <taxon>Basidiomycota</taxon>
        <taxon>Agaricomycotina</taxon>
        <taxon>Agaricomycetes</taxon>
        <taxon>Agaricomycetidae</taxon>
        <taxon>Agaricales</taxon>
        <taxon>Marasmiineae</taxon>
        <taxon>Mycenaceae</taxon>
        <taxon>Mycena</taxon>
    </lineage>
</organism>
<evidence type="ECO:0000256" key="1">
    <source>
        <dbReference type="ARBA" id="ARBA00000822"/>
    </source>
</evidence>
<evidence type="ECO:0000256" key="4">
    <source>
        <dbReference type="ARBA" id="ARBA00023277"/>
    </source>
</evidence>
<reference evidence="9" key="1">
    <citation type="submission" date="2023-03" db="EMBL/GenBank/DDBJ databases">
        <title>Massive genome expansion in bonnet fungi (Mycena s.s.) driven by repeated elements and novel gene families across ecological guilds.</title>
        <authorList>
            <consortium name="Lawrence Berkeley National Laboratory"/>
            <person name="Harder C.B."/>
            <person name="Miyauchi S."/>
            <person name="Viragh M."/>
            <person name="Kuo A."/>
            <person name="Thoen E."/>
            <person name="Andreopoulos B."/>
            <person name="Lu D."/>
            <person name="Skrede I."/>
            <person name="Drula E."/>
            <person name="Henrissat B."/>
            <person name="Morin E."/>
            <person name="Kohler A."/>
            <person name="Barry K."/>
            <person name="LaButti K."/>
            <person name="Morin E."/>
            <person name="Salamov A."/>
            <person name="Lipzen A."/>
            <person name="Mereny Z."/>
            <person name="Hegedus B."/>
            <person name="Baldrian P."/>
            <person name="Stursova M."/>
            <person name="Weitz H."/>
            <person name="Taylor A."/>
            <person name="Grigoriev I.V."/>
            <person name="Nagy L.G."/>
            <person name="Martin F."/>
            <person name="Kauserud H."/>
        </authorList>
    </citation>
    <scope>NUCLEOTIDE SEQUENCE</scope>
    <source>
        <strain evidence="9">CBHHK182m</strain>
    </source>
</reference>
<keyword evidence="2" id="KW-0378">Hydrolase</keyword>
<keyword evidence="7" id="KW-0812">Transmembrane</keyword>
<keyword evidence="7" id="KW-0472">Membrane</keyword>
<gene>
    <name evidence="9" type="ORF">B0H16DRAFT_331568</name>
</gene>
<dbReference type="InterPro" id="IPR001223">
    <property type="entry name" value="Glyco_hydro18_cat"/>
</dbReference>